<proteinExistence type="predicted"/>
<reference evidence="1 2" key="1">
    <citation type="submission" date="2017-04" db="EMBL/GenBank/DDBJ databases">
        <authorList>
            <person name="Afonso C.L."/>
            <person name="Miller P.J."/>
            <person name="Scott M.A."/>
            <person name="Spackman E."/>
            <person name="Goraichik I."/>
            <person name="Dimitrov K.M."/>
            <person name="Suarez D.L."/>
            <person name="Swayne D.E."/>
        </authorList>
    </citation>
    <scope>NUCLEOTIDE SEQUENCE [LARGE SCALE GENOMIC DNA]</scope>
    <source>
        <strain evidence="1 2">DSM 22418</strain>
    </source>
</reference>
<name>A0A1X7JB22_9SPHI</name>
<protein>
    <submittedName>
        <fullName evidence="1">Uncharacterized protein</fullName>
    </submittedName>
</protein>
<evidence type="ECO:0000313" key="2">
    <source>
        <dbReference type="Proteomes" id="UP000192980"/>
    </source>
</evidence>
<accession>A0A1X7JB22</accession>
<evidence type="ECO:0000313" key="1">
    <source>
        <dbReference type="EMBL" id="SMG25015.1"/>
    </source>
</evidence>
<dbReference type="AlphaFoldDB" id="A0A1X7JB22"/>
<keyword evidence="2" id="KW-1185">Reference proteome</keyword>
<dbReference type="EMBL" id="FXAU01000002">
    <property type="protein sequence ID" value="SMG25015.1"/>
    <property type="molecule type" value="Genomic_DNA"/>
</dbReference>
<gene>
    <name evidence="1" type="ORF">SAMN05660862_1699</name>
</gene>
<dbReference type="Proteomes" id="UP000192980">
    <property type="component" value="Unassembled WGS sequence"/>
</dbReference>
<dbReference type="STRING" id="561061.SAMN05660862_1699"/>
<organism evidence="1 2">
    <name type="scientific">Sphingobacterium psychroaquaticum</name>
    <dbReference type="NCBI Taxonomy" id="561061"/>
    <lineage>
        <taxon>Bacteria</taxon>
        <taxon>Pseudomonadati</taxon>
        <taxon>Bacteroidota</taxon>
        <taxon>Sphingobacteriia</taxon>
        <taxon>Sphingobacteriales</taxon>
        <taxon>Sphingobacteriaceae</taxon>
        <taxon>Sphingobacterium</taxon>
    </lineage>
</organism>
<sequence length="42" mass="4723">MLSMPAVGRLVETHNLLPKVLLILRPPTLSGAVPEDRKKKRF</sequence>